<evidence type="ECO:0000313" key="1">
    <source>
        <dbReference type="EMBL" id="KAH9320236.1"/>
    </source>
</evidence>
<keyword evidence="2" id="KW-1185">Reference proteome</keyword>
<evidence type="ECO:0000313" key="2">
    <source>
        <dbReference type="Proteomes" id="UP000824469"/>
    </source>
</evidence>
<reference evidence="1 2" key="1">
    <citation type="journal article" date="2021" name="Nat. Plants">
        <title>The Taxus genome provides insights into paclitaxel biosynthesis.</title>
        <authorList>
            <person name="Xiong X."/>
            <person name="Gou J."/>
            <person name="Liao Q."/>
            <person name="Li Y."/>
            <person name="Zhou Q."/>
            <person name="Bi G."/>
            <person name="Li C."/>
            <person name="Du R."/>
            <person name="Wang X."/>
            <person name="Sun T."/>
            <person name="Guo L."/>
            <person name="Liang H."/>
            <person name="Lu P."/>
            <person name="Wu Y."/>
            <person name="Zhang Z."/>
            <person name="Ro D.K."/>
            <person name="Shang Y."/>
            <person name="Huang S."/>
            <person name="Yan J."/>
        </authorList>
    </citation>
    <scope>NUCLEOTIDE SEQUENCE [LARGE SCALE GENOMIC DNA]</scope>
    <source>
        <strain evidence="1">Ta-2019</strain>
    </source>
</reference>
<proteinExistence type="predicted"/>
<dbReference type="Proteomes" id="UP000824469">
    <property type="component" value="Unassembled WGS sequence"/>
</dbReference>
<feature type="non-terminal residue" evidence="1">
    <location>
        <position position="69"/>
    </location>
</feature>
<comment type="caution">
    <text evidence="1">The sequence shown here is derived from an EMBL/GenBank/DDBJ whole genome shotgun (WGS) entry which is preliminary data.</text>
</comment>
<feature type="non-terminal residue" evidence="1">
    <location>
        <position position="1"/>
    </location>
</feature>
<gene>
    <name evidence="1" type="ORF">KI387_022005</name>
</gene>
<dbReference type="AlphaFoldDB" id="A0AA38GB34"/>
<sequence length="69" mass="7910">VKNNWFVRGGLTPLCLNRVLLEMYRNGDLFNNRDVEDPAPAHFLWVFKQVARLIGISTPPVQDMVEGKL</sequence>
<dbReference type="Pfam" id="PF25880">
    <property type="entry name" value="WHD_CHMP7_1st"/>
    <property type="match status" value="1"/>
</dbReference>
<organism evidence="1 2">
    <name type="scientific">Taxus chinensis</name>
    <name type="common">Chinese yew</name>
    <name type="synonym">Taxus wallichiana var. chinensis</name>
    <dbReference type="NCBI Taxonomy" id="29808"/>
    <lineage>
        <taxon>Eukaryota</taxon>
        <taxon>Viridiplantae</taxon>
        <taxon>Streptophyta</taxon>
        <taxon>Embryophyta</taxon>
        <taxon>Tracheophyta</taxon>
        <taxon>Spermatophyta</taxon>
        <taxon>Pinopsida</taxon>
        <taxon>Pinidae</taxon>
        <taxon>Conifers II</taxon>
        <taxon>Cupressales</taxon>
        <taxon>Taxaceae</taxon>
        <taxon>Taxus</taxon>
    </lineage>
</organism>
<accession>A0AA38GB34</accession>
<dbReference type="EMBL" id="JAHRHJ020000004">
    <property type="protein sequence ID" value="KAH9320236.1"/>
    <property type="molecule type" value="Genomic_DNA"/>
</dbReference>
<protein>
    <submittedName>
        <fullName evidence="1">Uncharacterized protein</fullName>
    </submittedName>
</protein>
<name>A0AA38GB34_TAXCH</name>